<dbReference type="Pfam" id="PF00583">
    <property type="entry name" value="Acetyltransf_1"/>
    <property type="match status" value="2"/>
</dbReference>
<comment type="caution">
    <text evidence="4">The sequence shown here is derived from an EMBL/GenBank/DDBJ whole genome shotgun (WGS) entry which is preliminary data.</text>
</comment>
<keyword evidence="2" id="KW-0012">Acyltransferase</keyword>
<feature type="domain" description="N-acetyltransferase" evidence="3">
    <location>
        <begin position="6"/>
        <end position="145"/>
    </location>
</feature>
<dbReference type="PROSITE" id="PS51186">
    <property type="entry name" value="GNAT"/>
    <property type="match status" value="2"/>
</dbReference>
<name>A0A4R2H1D3_9ACTN</name>
<feature type="domain" description="N-acetyltransferase" evidence="3">
    <location>
        <begin position="156"/>
        <end position="297"/>
    </location>
</feature>
<dbReference type="PANTHER" id="PTHR43877">
    <property type="entry name" value="AMINOALKYLPHOSPHONATE N-ACETYLTRANSFERASE-RELATED-RELATED"/>
    <property type="match status" value="1"/>
</dbReference>
<reference evidence="4 5" key="1">
    <citation type="journal article" date="2015" name="Stand. Genomic Sci.">
        <title>Genomic Encyclopedia of Bacterial and Archaeal Type Strains, Phase III: the genomes of soil and plant-associated and newly described type strains.</title>
        <authorList>
            <person name="Whitman W.B."/>
            <person name="Woyke T."/>
            <person name="Klenk H.P."/>
            <person name="Zhou Y."/>
            <person name="Lilburn T.G."/>
            <person name="Beck B.J."/>
            <person name="De Vos P."/>
            <person name="Vandamme P."/>
            <person name="Eisen J.A."/>
            <person name="Garrity G."/>
            <person name="Hugenholtz P."/>
            <person name="Kyrpides N.C."/>
        </authorList>
    </citation>
    <scope>NUCLEOTIDE SEQUENCE [LARGE SCALE GENOMIC DNA]</scope>
    <source>
        <strain evidence="4 5">VKM Ac-2572</strain>
    </source>
</reference>
<evidence type="ECO:0000313" key="5">
    <source>
        <dbReference type="Proteomes" id="UP000294508"/>
    </source>
</evidence>
<evidence type="ECO:0000256" key="2">
    <source>
        <dbReference type="ARBA" id="ARBA00023315"/>
    </source>
</evidence>
<proteinExistence type="predicted"/>
<organism evidence="4 5">
    <name type="scientific">Kribbella steppae</name>
    <dbReference type="NCBI Taxonomy" id="2512223"/>
    <lineage>
        <taxon>Bacteria</taxon>
        <taxon>Bacillati</taxon>
        <taxon>Actinomycetota</taxon>
        <taxon>Actinomycetes</taxon>
        <taxon>Propionibacteriales</taxon>
        <taxon>Kribbellaceae</taxon>
        <taxon>Kribbella</taxon>
    </lineage>
</organism>
<dbReference type="Gene3D" id="3.40.630.30">
    <property type="match status" value="1"/>
</dbReference>
<gene>
    <name evidence="4" type="ORF">EV652_116173</name>
</gene>
<evidence type="ECO:0000256" key="1">
    <source>
        <dbReference type="ARBA" id="ARBA00022679"/>
    </source>
</evidence>
<dbReference type="AlphaFoldDB" id="A0A4R2H1D3"/>
<evidence type="ECO:0000313" key="4">
    <source>
        <dbReference type="EMBL" id="TCO18145.1"/>
    </source>
</evidence>
<dbReference type="OrthoDB" id="9799092at2"/>
<dbReference type="SUPFAM" id="SSF55729">
    <property type="entry name" value="Acyl-CoA N-acyltransferases (Nat)"/>
    <property type="match status" value="2"/>
</dbReference>
<protein>
    <submittedName>
        <fullName evidence="4">Acetyltransferase (GNAT) family protein</fullName>
    </submittedName>
</protein>
<dbReference type="CDD" id="cd04301">
    <property type="entry name" value="NAT_SF"/>
    <property type="match status" value="2"/>
</dbReference>
<dbReference type="InterPro" id="IPR050832">
    <property type="entry name" value="Bact_Acetyltransf"/>
</dbReference>
<sequence length="297" mass="33230">MLPQGFASRSATIDDADAIYRLMAAGEIRWHGRAEVAADAVAADLQRPELDRERDTLLVEAANGDLAGWAWLHLAKRAQIDVHPSYWGLGIGTALLDWAEGRSREEGSEWLAQAVDDADKAGTDLLRSRGYEVLATNWLLERPITTPGPRNVPAGVTLSRYDEARAHEVYELIEGAFSEFQQRRKSYDEWSRLTVERSTFRPDASTLAYADDELIGAVIALDLPETDEGYVQQLAVRADQRGNGVARAMLDDTCAEFHRLGRRDCILWTHSGTGALGMYERLGMRVRRSTTVYRRTH</sequence>
<accession>A0A4R2H1D3</accession>
<keyword evidence="5" id="KW-1185">Reference proteome</keyword>
<keyword evidence="1 4" id="KW-0808">Transferase</keyword>
<dbReference type="InterPro" id="IPR016181">
    <property type="entry name" value="Acyl_CoA_acyltransferase"/>
</dbReference>
<dbReference type="InterPro" id="IPR000182">
    <property type="entry name" value="GNAT_dom"/>
</dbReference>
<evidence type="ECO:0000259" key="3">
    <source>
        <dbReference type="PROSITE" id="PS51186"/>
    </source>
</evidence>
<dbReference type="EMBL" id="SLWN01000016">
    <property type="protein sequence ID" value="TCO18145.1"/>
    <property type="molecule type" value="Genomic_DNA"/>
</dbReference>
<dbReference type="GO" id="GO:0016747">
    <property type="term" value="F:acyltransferase activity, transferring groups other than amino-acyl groups"/>
    <property type="evidence" value="ECO:0007669"/>
    <property type="project" value="InterPro"/>
</dbReference>
<dbReference type="RefSeq" id="WP_132214146.1">
    <property type="nucleotide sequence ID" value="NZ_SLWN01000016.1"/>
</dbReference>
<dbReference type="Proteomes" id="UP000294508">
    <property type="component" value="Unassembled WGS sequence"/>
</dbReference>